<organism evidence="8 9">
    <name type="scientific">Clostridium tyrobutyricum DIVETGP</name>
    <dbReference type="NCBI Taxonomy" id="1408889"/>
    <lineage>
        <taxon>Bacteria</taxon>
        <taxon>Bacillati</taxon>
        <taxon>Bacillota</taxon>
        <taxon>Clostridia</taxon>
        <taxon>Eubacteriales</taxon>
        <taxon>Clostridiaceae</taxon>
        <taxon>Clostridium</taxon>
    </lineage>
</organism>
<dbReference type="GO" id="GO:0046872">
    <property type="term" value="F:metal ion binding"/>
    <property type="evidence" value="ECO:0007669"/>
    <property type="project" value="UniProtKB-KW"/>
</dbReference>
<evidence type="ECO:0000256" key="5">
    <source>
        <dbReference type="ARBA" id="ARBA00023004"/>
    </source>
</evidence>
<dbReference type="InterPro" id="IPR006674">
    <property type="entry name" value="HD_domain"/>
</dbReference>
<dbReference type="PROSITE" id="PS51831">
    <property type="entry name" value="HD"/>
    <property type="match status" value="1"/>
</dbReference>
<evidence type="ECO:0000256" key="3">
    <source>
        <dbReference type="ARBA" id="ARBA00022741"/>
    </source>
</evidence>
<dbReference type="InterPro" id="IPR006675">
    <property type="entry name" value="HDIG_dom"/>
</dbReference>
<keyword evidence="4 8" id="KW-0378">Hydrolase</keyword>
<dbReference type="GO" id="GO:0008803">
    <property type="term" value="F:bis(5'-nucleosyl)-tetraphosphatase (symmetrical) activity"/>
    <property type="evidence" value="ECO:0007669"/>
    <property type="project" value="UniProtKB-EC"/>
</dbReference>
<proteinExistence type="predicted"/>
<dbReference type="Pfam" id="PF01966">
    <property type="entry name" value="HD"/>
    <property type="match status" value="1"/>
</dbReference>
<comment type="caution">
    <text evidence="8">The sequence shown here is derived from an EMBL/GenBank/DDBJ whole genome shotgun (WGS) entry which is preliminary data.</text>
</comment>
<dbReference type="OrthoDB" id="5295945at2"/>
<dbReference type="InterPro" id="IPR051094">
    <property type="entry name" value="Diverse_Catalytic_Enzymes"/>
</dbReference>
<feature type="domain" description="HD" evidence="7">
    <location>
        <begin position="19"/>
        <end position="134"/>
    </location>
</feature>
<dbReference type="SUPFAM" id="SSF109604">
    <property type="entry name" value="HD-domain/PDEase-like"/>
    <property type="match status" value="1"/>
</dbReference>
<keyword evidence="5" id="KW-0408">Iron</keyword>
<keyword evidence="9" id="KW-1185">Reference proteome</keyword>
<dbReference type="CDD" id="cd00077">
    <property type="entry name" value="HDc"/>
    <property type="match status" value="1"/>
</dbReference>
<dbReference type="EMBL" id="CBXI010000043">
    <property type="protein sequence ID" value="CDL92588.1"/>
    <property type="molecule type" value="Genomic_DNA"/>
</dbReference>
<comment type="catalytic activity">
    <reaction evidence="6">
        <text>P(1),P(4)-bis(5'-adenosyl) tetraphosphate + H2O = 2 ADP + 2 H(+)</text>
        <dbReference type="Rhea" id="RHEA:24252"/>
        <dbReference type="ChEBI" id="CHEBI:15377"/>
        <dbReference type="ChEBI" id="CHEBI:15378"/>
        <dbReference type="ChEBI" id="CHEBI:58141"/>
        <dbReference type="ChEBI" id="CHEBI:456216"/>
        <dbReference type="EC" id="3.6.1.41"/>
    </reaction>
</comment>
<dbReference type="GO" id="GO:0000166">
    <property type="term" value="F:nucleotide binding"/>
    <property type="evidence" value="ECO:0007669"/>
    <property type="project" value="UniProtKB-KW"/>
</dbReference>
<dbReference type="Gene3D" id="1.10.3210.10">
    <property type="entry name" value="Hypothetical protein af1432"/>
    <property type="match status" value="1"/>
</dbReference>
<dbReference type="GeneID" id="29418398"/>
<dbReference type="PANTHER" id="PTHR35795">
    <property type="entry name" value="SLR1885 PROTEIN"/>
    <property type="match status" value="1"/>
</dbReference>
<evidence type="ECO:0000313" key="8">
    <source>
        <dbReference type="EMBL" id="CDL92588.1"/>
    </source>
</evidence>
<sequence>MWDEEQIEQYLKANLKPKRYQHSLGVRDTAGKLANRYGADEKKARLAGLIHDCAKCMSDSDLISIANENGINIDEVLEETPNLLHGVVACVIAKDKMGINDTDILSAVAYHTTGRPNMTILEKIIYLADYIEPMRDFPGVDDIRQEAEKSLDKALLHSFNSTIRHVLNKGQLLHLNTIKGRNYLISQYK</sequence>
<dbReference type="NCBIfam" id="TIGR00277">
    <property type="entry name" value="HDIG"/>
    <property type="match status" value="1"/>
</dbReference>
<dbReference type="RefSeq" id="WP_017751260.1">
    <property type="nucleotide sequence ID" value="NZ_CBXI010000043.1"/>
</dbReference>
<keyword evidence="3" id="KW-0547">Nucleotide-binding</keyword>
<keyword evidence="2" id="KW-0479">Metal-binding</keyword>
<evidence type="ECO:0000256" key="1">
    <source>
        <dbReference type="ARBA" id="ARBA00012506"/>
    </source>
</evidence>
<dbReference type="Proteomes" id="UP000019482">
    <property type="component" value="Unassembled WGS sequence"/>
</dbReference>
<dbReference type="InterPro" id="IPR005249">
    <property type="entry name" value="YqeK"/>
</dbReference>
<reference evidence="8 9" key="1">
    <citation type="journal article" date="2015" name="Genome Announc.">
        <title>Draft Genome Sequence of Clostridium tyrobutyricum Strain DIVETGP, Isolated from Cow's Milk for Grana Padano Production.</title>
        <authorList>
            <person name="Soggiu A."/>
            <person name="Piras C."/>
            <person name="Gaiarsa S."/>
            <person name="Sassera D."/>
            <person name="Roncada P."/>
            <person name="Bendixen E."/>
            <person name="Brasca M."/>
            <person name="Bonizzi L."/>
        </authorList>
    </citation>
    <scope>NUCLEOTIDE SEQUENCE [LARGE SCALE GENOMIC DNA]</scope>
    <source>
        <strain evidence="8 9">DIVETGP</strain>
    </source>
</reference>
<dbReference type="InterPro" id="IPR003607">
    <property type="entry name" value="HD/PDEase_dom"/>
</dbReference>
<evidence type="ECO:0000256" key="4">
    <source>
        <dbReference type="ARBA" id="ARBA00022801"/>
    </source>
</evidence>
<evidence type="ECO:0000259" key="7">
    <source>
        <dbReference type="PROSITE" id="PS51831"/>
    </source>
</evidence>
<dbReference type="EC" id="3.6.1.41" evidence="1"/>
<dbReference type="AlphaFoldDB" id="W6N777"/>
<evidence type="ECO:0000256" key="6">
    <source>
        <dbReference type="ARBA" id="ARBA00049417"/>
    </source>
</evidence>
<gene>
    <name evidence="8" type="ORF">CTDIVETGP_2658</name>
</gene>
<protein>
    <recommendedName>
        <fullName evidence="1">bis(5'-nucleosyl)-tetraphosphatase (symmetrical)</fullName>
        <ecNumber evidence="1">3.6.1.41</ecNumber>
    </recommendedName>
</protein>
<name>W6N777_CLOTY</name>
<dbReference type="SMART" id="SM00471">
    <property type="entry name" value="HDc"/>
    <property type="match status" value="1"/>
</dbReference>
<evidence type="ECO:0000256" key="2">
    <source>
        <dbReference type="ARBA" id="ARBA00022723"/>
    </source>
</evidence>
<dbReference type="NCBIfam" id="TIGR00488">
    <property type="entry name" value="bis(5'-nucleosyl)-tetraphosphatase (symmetrical) YqeK"/>
    <property type="match status" value="1"/>
</dbReference>
<accession>W6N777</accession>
<evidence type="ECO:0000313" key="9">
    <source>
        <dbReference type="Proteomes" id="UP000019482"/>
    </source>
</evidence>
<dbReference type="PANTHER" id="PTHR35795:SF1">
    <property type="entry name" value="BIS(5'-NUCLEOSYL)-TETRAPHOSPHATASE, SYMMETRICAL"/>
    <property type="match status" value="1"/>
</dbReference>